<reference evidence="2" key="1">
    <citation type="journal article" date="2020" name="Stud. Mycol.">
        <title>101 Dothideomycetes genomes: a test case for predicting lifestyles and emergence of pathogens.</title>
        <authorList>
            <person name="Haridas S."/>
            <person name="Albert R."/>
            <person name="Binder M."/>
            <person name="Bloem J."/>
            <person name="Labutti K."/>
            <person name="Salamov A."/>
            <person name="Andreopoulos B."/>
            <person name="Baker S."/>
            <person name="Barry K."/>
            <person name="Bills G."/>
            <person name="Bluhm B."/>
            <person name="Cannon C."/>
            <person name="Castanera R."/>
            <person name="Culley D."/>
            <person name="Daum C."/>
            <person name="Ezra D."/>
            <person name="Gonzalez J."/>
            <person name="Henrissat B."/>
            <person name="Kuo A."/>
            <person name="Liang C."/>
            <person name="Lipzen A."/>
            <person name="Lutzoni F."/>
            <person name="Magnuson J."/>
            <person name="Mondo S."/>
            <person name="Nolan M."/>
            <person name="Ohm R."/>
            <person name="Pangilinan J."/>
            <person name="Park H.-J."/>
            <person name="Ramirez L."/>
            <person name="Alfaro M."/>
            <person name="Sun H."/>
            <person name="Tritt A."/>
            <person name="Yoshinaga Y."/>
            <person name="Zwiers L.-H."/>
            <person name="Turgeon B."/>
            <person name="Goodwin S."/>
            <person name="Spatafora J."/>
            <person name="Crous P."/>
            <person name="Grigoriev I."/>
        </authorList>
    </citation>
    <scope>NUCLEOTIDE SEQUENCE</scope>
    <source>
        <strain evidence="2">CBS 207.26</strain>
    </source>
</reference>
<dbReference type="EMBL" id="ML994610">
    <property type="protein sequence ID" value="KAF2194978.1"/>
    <property type="molecule type" value="Genomic_DNA"/>
</dbReference>
<evidence type="ECO:0000313" key="2">
    <source>
        <dbReference type="EMBL" id="KAF2194978.1"/>
    </source>
</evidence>
<gene>
    <name evidence="2" type="ORF">K469DRAFT_1406</name>
</gene>
<dbReference type="Proteomes" id="UP000800200">
    <property type="component" value="Unassembled WGS sequence"/>
</dbReference>
<sequence length="260" mass="28567">MPTSGARDQTEQGDNGNEYRGNEDSRAVASGRVNNHEPARSPKDRTYTHFLPHDKTANEAQNNIGNISTEPSKPVNRDEASREAQRLSLSCNNSLHSYAQERVDDETLKEEIFSNICAGSPTEVASDEGDDGEFGNHQNELQQRLSALEKSCDTDHPPVLLSVSNEDETRTGPSQPASQRRPKIIQLSKTLLIYLLSEDATSPGVPNSKPCDKMDFMSLLSKGQQAQYAPLKDKASLCDIGALQPQMHRPRNAPGPLAHH</sequence>
<feature type="region of interest" description="Disordered" evidence="1">
    <location>
        <begin position="152"/>
        <end position="181"/>
    </location>
</feature>
<evidence type="ECO:0000256" key="1">
    <source>
        <dbReference type="SAM" id="MobiDB-lite"/>
    </source>
</evidence>
<feature type="region of interest" description="Disordered" evidence="1">
    <location>
        <begin position="1"/>
        <end position="86"/>
    </location>
</feature>
<feature type="compositionally biased region" description="Basic and acidic residues" evidence="1">
    <location>
        <begin position="75"/>
        <end position="85"/>
    </location>
</feature>
<protein>
    <submittedName>
        <fullName evidence="2">Uncharacterized protein</fullName>
    </submittedName>
</protein>
<dbReference type="AlphaFoldDB" id="A0A6A6EW18"/>
<proteinExistence type="predicted"/>
<dbReference type="OrthoDB" id="10593228at2759"/>
<feature type="compositionally biased region" description="Polar residues" evidence="1">
    <location>
        <begin position="58"/>
        <end position="71"/>
    </location>
</feature>
<organism evidence="2 3">
    <name type="scientific">Zopfia rhizophila CBS 207.26</name>
    <dbReference type="NCBI Taxonomy" id="1314779"/>
    <lineage>
        <taxon>Eukaryota</taxon>
        <taxon>Fungi</taxon>
        <taxon>Dikarya</taxon>
        <taxon>Ascomycota</taxon>
        <taxon>Pezizomycotina</taxon>
        <taxon>Dothideomycetes</taxon>
        <taxon>Dothideomycetes incertae sedis</taxon>
        <taxon>Zopfiaceae</taxon>
        <taxon>Zopfia</taxon>
    </lineage>
</organism>
<keyword evidence="3" id="KW-1185">Reference proteome</keyword>
<evidence type="ECO:0000313" key="3">
    <source>
        <dbReference type="Proteomes" id="UP000800200"/>
    </source>
</evidence>
<accession>A0A6A6EW18</accession>
<feature type="compositionally biased region" description="Basic and acidic residues" evidence="1">
    <location>
        <begin position="34"/>
        <end position="57"/>
    </location>
</feature>
<name>A0A6A6EW18_9PEZI</name>
<feature type="compositionally biased region" description="Polar residues" evidence="1">
    <location>
        <begin position="1"/>
        <end position="15"/>
    </location>
</feature>